<dbReference type="PANTHER" id="PTHR35802">
    <property type="entry name" value="PROTEASE SYNTHASE AND SPORULATION PROTEIN PAI 2"/>
    <property type="match status" value="1"/>
</dbReference>
<evidence type="ECO:0000313" key="1">
    <source>
        <dbReference type="EMBL" id="AUR50786.1"/>
    </source>
</evidence>
<dbReference type="KEGG" id="nba:CUN60_00225"/>
<evidence type="ECO:0000313" key="2">
    <source>
        <dbReference type="Proteomes" id="UP000236655"/>
    </source>
</evidence>
<keyword evidence="2" id="KW-1185">Reference proteome</keyword>
<name>A0A2I7N2V8_9NEIS</name>
<dbReference type="InterPro" id="IPR007396">
    <property type="entry name" value="TR_PAI2-type"/>
</dbReference>
<dbReference type="OrthoDB" id="9794948at2"/>
<sequence>MYQPKSFIESDQDKLYSLIENYPFATLISKKDGEIEISHLPLLLDRENGQLLGHIARANPLLEYILTGQLATAIFHGPHGYISPAWYQDPTDNVPTWNYAVVHIEGKLIATTEAELMKLLDQLYLLHDKSKMPINWQNPKISAKLNGIAGFKIKIEKMTGKYKLSQNRSFEDRRGVIRNLNKNNSELCDIMNNC</sequence>
<dbReference type="Pfam" id="PF04299">
    <property type="entry name" value="FMN_bind_2"/>
    <property type="match status" value="1"/>
</dbReference>
<accession>A0A2I7N2V8</accession>
<dbReference type="InterPro" id="IPR012349">
    <property type="entry name" value="Split_barrel_FMN-bd"/>
</dbReference>
<gene>
    <name evidence="1" type="ORF">CUN60_00225</name>
</gene>
<proteinExistence type="predicted"/>
<protein>
    <submittedName>
        <fullName evidence="1">Transcriptional regulator</fullName>
    </submittedName>
</protein>
<dbReference type="Gene3D" id="2.30.110.10">
    <property type="entry name" value="Electron Transport, Fmn-binding Protein, Chain A"/>
    <property type="match status" value="1"/>
</dbReference>
<reference evidence="2" key="1">
    <citation type="submission" date="2017-11" db="EMBL/GenBank/DDBJ databases">
        <authorList>
            <person name="Chan K.G."/>
            <person name="Lee L.S."/>
        </authorList>
    </citation>
    <scope>NUCLEOTIDE SEQUENCE [LARGE SCALE GENOMIC DNA]</scope>
    <source>
        <strain evidence="2">DSM 100970</strain>
    </source>
</reference>
<dbReference type="SUPFAM" id="SSF50475">
    <property type="entry name" value="FMN-binding split barrel"/>
    <property type="match status" value="1"/>
</dbReference>
<dbReference type="AlphaFoldDB" id="A0A2I7N2V8"/>
<dbReference type="EMBL" id="CP024847">
    <property type="protein sequence ID" value="AUR50786.1"/>
    <property type="molecule type" value="Genomic_DNA"/>
</dbReference>
<dbReference type="Proteomes" id="UP000236655">
    <property type="component" value="Chromosome"/>
</dbReference>
<dbReference type="RefSeq" id="WP_102950086.1">
    <property type="nucleotide sequence ID" value="NZ_CP024847.1"/>
</dbReference>
<dbReference type="PIRSF" id="PIRSF010372">
    <property type="entry name" value="PaiB"/>
    <property type="match status" value="1"/>
</dbReference>
<dbReference type="PANTHER" id="PTHR35802:SF1">
    <property type="entry name" value="PROTEASE SYNTHASE AND SPORULATION PROTEIN PAI 2"/>
    <property type="match status" value="1"/>
</dbReference>
<organism evidence="1 2">
    <name type="scientific">Aquella oligotrophica</name>
    <dbReference type="NCBI Taxonomy" id="2067065"/>
    <lineage>
        <taxon>Bacteria</taxon>
        <taxon>Pseudomonadati</taxon>
        <taxon>Pseudomonadota</taxon>
        <taxon>Betaproteobacteria</taxon>
        <taxon>Neisseriales</taxon>
        <taxon>Neisseriaceae</taxon>
        <taxon>Aquella</taxon>
    </lineage>
</organism>